<dbReference type="InterPro" id="IPR002496">
    <property type="entry name" value="PRib_AMP_CycHydrolase_dom"/>
</dbReference>
<reference evidence="10" key="1">
    <citation type="submission" date="2018-06" db="EMBL/GenBank/DDBJ databases">
        <authorList>
            <person name="Zhirakovskaya E."/>
        </authorList>
    </citation>
    <scope>NUCLEOTIDE SEQUENCE</scope>
</reference>
<evidence type="ECO:0000256" key="4">
    <source>
        <dbReference type="ARBA" id="ARBA00017720"/>
    </source>
</evidence>
<dbReference type="Gene3D" id="3.10.20.810">
    <property type="entry name" value="Phosphoribosyl-AMP cyclohydrolase"/>
    <property type="match status" value="1"/>
</dbReference>
<feature type="domain" description="Phosphoribosyl-AMP cyclohydrolase" evidence="9">
    <location>
        <begin position="26"/>
        <end position="100"/>
    </location>
</feature>
<dbReference type="PANTHER" id="PTHR42945:SF1">
    <property type="entry name" value="HISTIDINE BIOSYNTHESIS BIFUNCTIONAL PROTEIN HIS7"/>
    <property type="match status" value="1"/>
</dbReference>
<accession>A0A3B1DE24</accession>
<proteinExistence type="inferred from homology"/>
<dbReference type="GO" id="GO:0004635">
    <property type="term" value="F:phosphoribosyl-AMP cyclohydrolase activity"/>
    <property type="evidence" value="ECO:0007669"/>
    <property type="project" value="UniProtKB-EC"/>
</dbReference>
<keyword evidence="6" id="KW-0028">Amino-acid biosynthesis</keyword>
<dbReference type="NCBIfam" id="NF000768">
    <property type="entry name" value="PRK00051.1"/>
    <property type="match status" value="1"/>
</dbReference>
<evidence type="ECO:0000256" key="2">
    <source>
        <dbReference type="ARBA" id="ARBA00005169"/>
    </source>
</evidence>
<evidence type="ECO:0000256" key="8">
    <source>
        <dbReference type="ARBA" id="ARBA00023102"/>
    </source>
</evidence>
<evidence type="ECO:0000256" key="6">
    <source>
        <dbReference type="ARBA" id="ARBA00022605"/>
    </source>
</evidence>
<evidence type="ECO:0000313" key="10">
    <source>
        <dbReference type="EMBL" id="VAX40579.1"/>
    </source>
</evidence>
<dbReference type="InterPro" id="IPR026660">
    <property type="entry name" value="PRA-CH"/>
</dbReference>
<dbReference type="PANTHER" id="PTHR42945">
    <property type="entry name" value="HISTIDINE BIOSYNTHESIS BIFUNCTIONAL PROTEIN"/>
    <property type="match status" value="1"/>
</dbReference>
<dbReference type="GO" id="GO:0004636">
    <property type="term" value="F:phosphoribosyl-ATP diphosphatase activity"/>
    <property type="evidence" value="ECO:0007669"/>
    <property type="project" value="UniProtKB-ARBA"/>
</dbReference>
<dbReference type="InterPro" id="IPR038019">
    <property type="entry name" value="PRib_AMP_CycHydrolase_sf"/>
</dbReference>
<comment type="pathway">
    <text evidence="2">Amino-acid biosynthesis; L-histidine biosynthesis; L-histidine from 5-phospho-alpha-D-ribose 1-diphosphate: step 3/9.</text>
</comment>
<protein>
    <recommendedName>
        <fullName evidence="4">Histidine biosynthesis bifunctional protein HisIE</fullName>
        <ecNumber evidence="3">3.5.4.19</ecNumber>
    </recommendedName>
</protein>
<evidence type="ECO:0000256" key="1">
    <source>
        <dbReference type="ARBA" id="ARBA00000024"/>
    </source>
</evidence>
<dbReference type="FunFam" id="3.10.20.810:FF:000001">
    <property type="entry name" value="Histidine biosynthesis bifunctional protein HisIE"/>
    <property type="match status" value="1"/>
</dbReference>
<evidence type="ECO:0000256" key="7">
    <source>
        <dbReference type="ARBA" id="ARBA00022801"/>
    </source>
</evidence>
<dbReference type="HAMAP" id="MF_01021">
    <property type="entry name" value="HisI"/>
    <property type="match status" value="1"/>
</dbReference>
<name>A0A3B1DE24_9ZZZZ</name>
<gene>
    <name evidence="10" type="ORF">MNBD_PLANCTO02-3381</name>
</gene>
<dbReference type="EC" id="3.5.4.19" evidence="3"/>
<keyword evidence="7 10" id="KW-0378">Hydrolase</keyword>
<dbReference type="GO" id="GO:0000105">
    <property type="term" value="P:L-histidine biosynthetic process"/>
    <property type="evidence" value="ECO:0007669"/>
    <property type="project" value="UniProtKB-UniPathway"/>
</dbReference>
<evidence type="ECO:0000259" key="9">
    <source>
        <dbReference type="Pfam" id="PF01502"/>
    </source>
</evidence>
<dbReference type="SUPFAM" id="SSF141734">
    <property type="entry name" value="HisI-like"/>
    <property type="match status" value="1"/>
</dbReference>
<sequence length="124" mass="14210">MSEPDFSKMELIPVIAQDDATGDVLMLAYMNAEAWEETKKTGTVCYYSRSRSKLWRKGESSGNIQEVKSIYFDCDSDTLLIKVNQIGNAACHEGYRSCFFRKWEEGQLTVQGERIFDPKEVYGK</sequence>
<dbReference type="EMBL" id="UOGL01000462">
    <property type="protein sequence ID" value="VAX40579.1"/>
    <property type="molecule type" value="Genomic_DNA"/>
</dbReference>
<dbReference type="UniPathway" id="UPA00031">
    <property type="reaction ID" value="UER00008"/>
</dbReference>
<comment type="catalytic activity">
    <reaction evidence="1">
        <text>1-(5-phospho-beta-D-ribosyl)-5'-AMP + H2O = 1-(5-phospho-beta-D-ribosyl)-5-[(5-phospho-beta-D-ribosylamino)methylideneamino]imidazole-4-carboxamide</text>
        <dbReference type="Rhea" id="RHEA:20049"/>
        <dbReference type="ChEBI" id="CHEBI:15377"/>
        <dbReference type="ChEBI" id="CHEBI:58435"/>
        <dbReference type="ChEBI" id="CHEBI:59457"/>
        <dbReference type="EC" id="3.5.4.19"/>
    </reaction>
</comment>
<organism evidence="10">
    <name type="scientific">hydrothermal vent metagenome</name>
    <dbReference type="NCBI Taxonomy" id="652676"/>
    <lineage>
        <taxon>unclassified sequences</taxon>
        <taxon>metagenomes</taxon>
        <taxon>ecological metagenomes</taxon>
    </lineage>
</organism>
<keyword evidence="8" id="KW-0368">Histidine biosynthesis</keyword>
<dbReference type="Pfam" id="PF01502">
    <property type="entry name" value="PRA-CH"/>
    <property type="match status" value="1"/>
</dbReference>
<evidence type="ECO:0000256" key="3">
    <source>
        <dbReference type="ARBA" id="ARBA00012721"/>
    </source>
</evidence>
<evidence type="ECO:0000256" key="5">
    <source>
        <dbReference type="ARBA" id="ARBA00022490"/>
    </source>
</evidence>
<keyword evidence="5" id="KW-0963">Cytoplasm</keyword>
<dbReference type="AlphaFoldDB" id="A0A3B1DE24"/>